<reference evidence="1" key="2">
    <citation type="journal article" date="2015" name="Fish Shellfish Immunol.">
        <title>Early steps in the European eel (Anguilla anguilla)-Vibrio vulnificus interaction in the gills: Role of the RtxA13 toxin.</title>
        <authorList>
            <person name="Callol A."/>
            <person name="Pajuelo D."/>
            <person name="Ebbesson L."/>
            <person name="Teles M."/>
            <person name="MacKenzie S."/>
            <person name="Amaro C."/>
        </authorList>
    </citation>
    <scope>NUCLEOTIDE SEQUENCE</scope>
</reference>
<dbReference type="EMBL" id="GBXM01022715">
    <property type="protein sequence ID" value="JAH85862.1"/>
    <property type="molecule type" value="Transcribed_RNA"/>
</dbReference>
<sequence>MWTCTKRHVWQCGNIAVNHRLYSIVADYLLGRGNVRTACLEGSIDFLPRRD</sequence>
<organism evidence="1">
    <name type="scientific">Anguilla anguilla</name>
    <name type="common">European freshwater eel</name>
    <name type="synonym">Muraena anguilla</name>
    <dbReference type="NCBI Taxonomy" id="7936"/>
    <lineage>
        <taxon>Eukaryota</taxon>
        <taxon>Metazoa</taxon>
        <taxon>Chordata</taxon>
        <taxon>Craniata</taxon>
        <taxon>Vertebrata</taxon>
        <taxon>Euteleostomi</taxon>
        <taxon>Actinopterygii</taxon>
        <taxon>Neopterygii</taxon>
        <taxon>Teleostei</taxon>
        <taxon>Anguilliformes</taxon>
        <taxon>Anguillidae</taxon>
        <taxon>Anguilla</taxon>
    </lineage>
</organism>
<evidence type="ECO:0000313" key="1">
    <source>
        <dbReference type="EMBL" id="JAH85862.1"/>
    </source>
</evidence>
<proteinExistence type="predicted"/>
<name>A0A0E9W688_ANGAN</name>
<dbReference type="AlphaFoldDB" id="A0A0E9W688"/>
<reference evidence="1" key="1">
    <citation type="submission" date="2014-11" db="EMBL/GenBank/DDBJ databases">
        <authorList>
            <person name="Amaro Gonzalez C."/>
        </authorList>
    </citation>
    <scope>NUCLEOTIDE SEQUENCE</scope>
</reference>
<accession>A0A0E9W688</accession>
<protein>
    <submittedName>
        <fullName evidence="1">Uncharacterized protein</fullName>
    </submittedName>
</protein>